<dbReference type="Proteomes" id="UP001375240">
    <property type="component" value="Unassembled WGS sequence"/>
</dbReference>
<comment type="caution">
    <text evidence="2">The sequence shown here is derived from an EMBL/GenBank/DDBJ whole genome shotgun (WGS) entry which is preliminary data.</text>
</comment>
<keyword evidence="3" id="KW-1185">Reference proteome</keyword>
<evidence type="ECO:0000313" key="2">
    <source>
        <dbReference type="EMBL" id="KAK6336082.1"/>
    </source>
</evidence>
<dbReference type="EMBL" id="JAVHNQ010000011">
    <property type="protein sequence ID" value="KAK6336082.1"/>
    <property type="molecule type" value="Genomic_DNA"/>
</dbReference>
<accession>A0AAV9U5D1</accession>
<evidence type="ECO:0000256" key="1">
    <source>
        <dbReference type="SAM" id="MobiDB-lite"/>
    </source>
</evidence>
<gene>
    <name evidence="2" type="ORF">TWF696_001650</name>
</gene>
<evidence type="ECO:0000313" key="3">
    <source>
        <dbReference type="Proteomes" id="UP001375240"/>
    </source>
</evidence>
<dbReference type="AlphaFoldDB" id="A0AAV9U5D1"/>
<feature type="region of interest" description="Disordered" evidence="1">
    <location>
        <begin position="1"/>
        <end position="26"/>
    </location>
</feature>
<protein>
    <submittedName>
        <fullName evidence="2">Uncharacterized protein</fullName>
    </submittedName>
</protein>
<reference evidence="2 3" key="1">
    <citation type="submission" date="2019-10" db="EMBL/GenBank/DDBJ databases">
        <authorList>
            <person name="Palmer J.M."/>
        </authorList>
    </citation>
    <scope>NUCLEOTIDE SEQUENCE [LARGE SCALE GENOMIC DNA]</scope>
    <source>
        <strain evidence="2 3">TWF696</strain>
    </source>
</reference>
<proteinExistence type="predicted"/>
<feature type="region of interest" description="Disordered" evidence="1">
    <location>
        <begin position="670"/>
        <end position="691"/>
    </location>
</feature>
<organism evidence="2 3">
    <name type="scientific">Orbilia brochopaga</name>
    <dbReference type="NCBI Taxonomy" id="3140254"/>
    <lineage>
        <taxon>Eukaryota</taxon>
        <taxon>Fungi</taxon>
        <taxon>Dikarya</taxon>
        <taxon>Ascomycota</taxon>
        <taxon>Pezizomycotina</taxon>
        <taxon>Orbiliomycetes</taxon>
        <taxon>Orbiliales</taxon>
        <taxon>Orbiliaceae</taxon>
        <taxon>Orbilia</taxon>
    </lineage>
</organism>
<sequence length="773" mass="86474">MASRVPYFDGPHFTPAREKPAKTSEYQRKIHEKIKKSLDAAPRSLMNSGIMPIYEPGQEPRRWAPVYESSTSMEASSNFVQWHTARENSIAAAPMLAERPQGIGFLKYGSQFSSVAIRSSDSISLLSADTGSITSSKELSAAKLRRETRAEHFRKHGKGPDLNTIHQFPILEKKNSIYNRLAGCELTLYHPGRDSHRGVNSQVDGQVNLRVALAKDSLKVIAILRVTNEQQPSASQFYNVASLSWSISSRPESFIRCYVDKIEDRKLTAKGRWQYKPTYFFEVKNQGKLEQGYLDRSTPPGLDIDQSHLEKGFSLIRNIHDLALQSLTEQKHSGVETPGFWFSVHSLSPQTDDDDSLKQISSPTSKFEFISWDNIPRKLLEDCLSRSLNAIQKAVDKDIRSAITPEIINKYEEVLNSAEEQGTIGIPIFPSIIAKVLDARESSSVHKHQQDQVGVPTDLSNLEYANTPENSYEGVSSSSAALAMSNLKQRGPPKEDSNEGGTTMADISREHVAEILSKTIPDAQHTLQVTNCKTNIDATSLPQFDYQKGPPHRVLSLPERQYYKRVDSSDRIILEESVPESVNVSRQWTPEAYANRHSADESSGFLDEHFKMDMASANARRIFAIHQEERKKTHHLKILSGEISIKPRPLRELTSDKMSVEYCSNTQALADGSESPLSDEEHIEQDKPLGSSARSEFALTDVISYFHADIDKAIQLALVSSDDDVPDTNAKSRAGTIDSSRFSDFSDLKQNFGLSQEMYTEDTQEHPALLVDG</sequence>
<feature type="compositionally biased region" description="Basic and acidic residues" evidence="1">
    <location>
        <begin position="15"/>
        <end position="26"/>
    </location>
</feature>
<name>A0AAV9U5D1_9PEZI</name>